<dbReference type="CDD" id="cd00431">
    <property type="entry name" value="cysteine_hydrolases"/>
    <property type="match status" value="1"/>
</dbReference>
<dbReference type="InterPro" id="IPR036380">
    <property type="entry name" value="Isochorismatase-like_sf"/>
</dbReference>
<dbReference type="Gene3D" id="3.40.50.850">
    <property type="entry name" value="Isochorismatase-like"/>
    <property type="match status" value="1"/>
</dbReference>
<dbReference type="Pfam" id="PF00857">
    <property type="entry name" value="Isochorismatase"/>
    <property type="match status" value="1"/>
</dbReference>
<comment type="caution">
    <text evidence="3">The sequence shown here is derived from an EMBL/GenBank/DDBJ whole genome shotgun (WGS) entry which is preliminary data.</text>
</comment>
<evidence type="ECO:0000256" key="1">
    <source>
        <dbReference type="ARBA" id="ARBA00022801"/>
    </source>
</evidence>
<evidence type="ECO:0000313" key="4">
    <source>
        <dbReference type="Proteomes" id="UP001297600"/>
    </source>
</evidence>
<evidence type="ECO:0000313" key="3">
    <source>
        <dbReference type="EMBL" id="MCG5031451.1"/>
    </source>
</evidence>
<dbReference type="Proteomes" id="UP001297600">
    <property type="component" value="Unassembled WGS sequence"/>
</dbReference>
<sequence>MKKKAIAVIDMQKDFVTGVLGSKEAGEALPRIEALLHSNALSEDPAEVFFTMDTHGPDYRQTQEGRKLPIPHCLRGSDGWKLCEPLERYAALAPVFEKNTFGSVRLAQALAEFEEVLLTGVCTDICVISNAMLIRAFSPETRIRVRSGLCAGSTPERHRTALLAMAACQVEIED</sequence>
<proteinExistence type="predicted"/>
<dbReference type="PANTHER" id="PTHR43540:SF6">
    <property type="entry name" value="ISOCHORISMATASE-LIKE DOMAIN-CONTAINING PROTEIN"/>
    <property type="match status" value="1"/>
</dbReference>
<protein>
    <submittedName>
        <fullName evidence="3">Cysteine hydrolase</fullName>
    </submittedName>
</protein>
<dbReference type="PANTHER" id="PTHR43540">
    <property type="entry name" value="PEROXYUREIDOACRYLATE/UREIDOACRYLATE AMIDOHYDROLASE-RELATED"/>
    <property type="match status" value="1"/>
</dbReference>
<dbReference type="RefSeq" id="WP_237979182.1">
    <property type="nucleotide sequence ID" value="NZ_JAKNCT010000009.1"/>
</dbReference>
<organism evidence="3 4">
    <name type="scientific">Mesosutterella porci</name>
    <dbReference type="NCBI Taxonomy" id="2915351"/>
    <lineage>
        <taxon>Bacteria</taxon>
        <taxon>Pseudomonadati</taxon>
        <taxon>Pseudomonadota</taxon>
        <taxon>Betaproteobacteria</taxon>
        <taxon>Burkholderiales</taxon>
        <taxon>Sutterellaceae</taxon>
        <taxon>Mesosutterella</taxon>
    </lineage>
</organism>
<keyword evidence="4" id="KW-1185">Reference proteome</keyword>
<feature type="domain" description="Isochorismatase-like" evidence="2">
    <location>
        <begin position="5"/>
        <end position="171"/>
    </location>
</feature>
<dbReference type="SUPFAM" id="SSF52499">
    <property type="entry name" value="Isochorismatase-like hydrolases"/>
    <property type="match status" value="1"/>
</dbReference>
<evidence type="ECO:0000259" key="2">
    <source>
        <dbReference type="Pfam" id="PF00857"/>
    </source>
</evidence>
<dbReference type="GO" id="GO:0016787">
    <property type="term" value="F:hydrolase activity"/>
    <property type="evidence" value="ECO:0007669"/>
    <property type="project" value="UniProtKB-KW"/>
</dbReference>
<keyword evidence="1 3" id="KW-0378">Hydrolase</keyword>
<reference evidence="3 4" key="1">
    <citation type="submission" date="2022-02" db="EMBL/GenBank/DDBJ databases">
        <title>Mesosutterella porci, a novel member of the family Sutterellaceae from pig feces.</title>
        <authorList>
            <person name="Wylensek D."/>
            <person name="Clavel T."/>
        </authorList>
    </citation>
    <scope>NUCLEOTIDE SEQUENCE [LARGE SCALE GENOMIC DNA]</scope>
    <source>
        <strain evidence="4">oilRF-744-wt-GAM-9</strain>
    </source>
</reference>
<dbReference type="InterPro" id="IPR050272">
    <property type="entry name" value="Isochorismatase-like_hydrls"/>
</dbReference>
<dbReference type="InterPro" id="IPR000868">
    <property type="entry name" value="Isochorismatase-like_dom"/>
</dbReference>
<name>A0ABS9MS52_9BURK</name>
<gene>
    <name evidence="3" type="ORF">MAF45_08360</name>
</gene>
<dbReference type="EMBL" id="JAKNCT010000009">
    <property type="protein sequence ID" value="MCG5031451.1"/>
    <property type="molecule type" value="Genomic_DNA"/>
</dbReference>
<accession>A0ABS9MS52</accession>